<organism evidence="1 2">
    <name type="scientific">Austropuccinia psidii MF-1</name>
    <dbReference type="NCBI Taxonomy" id="1389203"/>
    <lineage>
        <taxon>Eukaryota</taxon>
        <taxon>Fungi</taxon>
        <taxon>Dikarya</taxon>
        <taxon>Basidiomycota</taxon>
        <taxon>Pucciniomycotina</taxon>
        <taxon>Pucciniomycetes</taxon>
        <taxon>Pucciniales</taxon>
        <taxon>Sphaerophragmiaceae</taxon>
        <taxon>Austropuccinia</taxon>
    </lineage>
</organism>
<dbReference type="Proteomes" id="UP000765509">
    <property type="component" value="Unassembled WGS sequence"/>
</dbReference>
<proteinExistence type="predicted"/>
<comment type="caution">
    <text evidence="1">The sequence shown here is derived from an EMBL/GenBank/DDBJ whole genome shotgun (WGS) entry which is preliminary data.</text>
</comment>
<evidence type="ECO:0000313" key="2">
    <source>
        <dbReference type="Proteomes" id="UP000765509"/>
    </source>
</evidence>
<reference evidence="1" key="1">
    <citation type="submission" date="2021-03" db="EMBL/GenBank/DDBJ databases">
        <title>Draft genome sequence of rust myrtle Austropuccinia psidii MF-1, a brazilian biotype.</title>
        <authorList>
            <person name="Quecine M.C."/>
            <person name="Pachon D.M.R."/>
            <person name="Bonatelli M.L."/>
            <person name="Correr F.H."/>
            <person name="Franceschini L.M."/>
            <person name="Leite T.F."/>
            <person name="Margarido G.R.A."/>
            <person name="Almeida C.A."/>
            <person name="Ferrarezi J.A."/>
            <person name="Labate C.A."/>
        </authorList>
    </citation>
    <scope>NUCLEOTIDE SEQUENCE</scope>
    <source>
        <strain evidence="1">MF-1</strain>
    </source>
</reference>
<keyword evidence="2" id="KW-1185">Reference proteome</keyword>
<evidence type="ECO:0000313" key="1">
    <source>
        <dbReference type="EMBL" id="MBW0508986.1"/>
    </source>
</evidence>
<protein>
    <submittedName>
        <fullName evidence="1">Uncharacterized protein</fullName>
    </submittedName>
</protein>
<accession>A0A9Q3DYH4</accession>
<name>A0A9Q3DYH4_9BASI</name>
<gene>
    <name evidence="1" type="ORF">O181_048701</name>
</gene>
<dbReference type="AlphaFoldDB" id="A0A9Q3DYH4"/>
<dbReference type="EMBL" id="AVOT02020663">
    <property type="protein sequence ID" value="MBW0508986.1"/>
    <property type="molecule type" value="Genomic_DNA"/>
</dbReference>
<sequence length="120" mass="13036">MSLKAQTHFNTIHNVWVITPHGATQHAPHLHPHHSLCFRTPASSSPWLTILKLLQGPQVRPPTPPSPPLRLVAPAAYHPYACGVHSQHASNAAYHPYACIVPAQHAYNAAYHPYAGGVPS</sequence>